<name>A0A179FW90_METCM</name>
<comment type="caution">
    <text evidence="1">The sequence shown here is derived from an EMBL/GenBank/DDBJ whole genome shotgun (WGS) entry which is preliminary data.</text>
</comment>
<sequence length="308" mass="34270">MQRPALSKAKPNLLLCFDAFGTLFSPKDSVAHQYAEIARECGISSFSDDELQSNLLVAIKEERKKNPNYGQATGLGATGWWTNVSIIQKTFKPLLQNNQALPPTLVPKLMHRFSSNEGYTAEDGLVTTLRAFRQQRHPQFDNVVIGVVTNSDDRVPSILSSFGLNVSPLRYGMTNEPATTSEAYDIDFHCMSYDVGVEKPDKKIFNAAELMLARVMTSRSGKTPTATELESWQKVYVGDEYAKDVVGSTRAGWNAVLLDVDGKASDITRLEECRPRRLNELFSDHAVVRVRSLRSLAEWMMGTELGGK</sequence>
<dbReference type="OrthoDB" id="444127at2759"/>
<dbReference type="InterPro" id="IPR044924">
    <property type="entry name" value="HAD-SF_hydro_IA_REG-2-like_cap"/>
</dbReference>
<organism evidence="1 2">
    <name type="scientific">Pochonia chlamydosporia 170</name>
    <dbReference type="NCBI Taxonomy" id="1380566"/>
    <lineage>
        <taxon>Eukaryota</taxon>
        <taxon>Fungi</taxon>
        <taxon>Dikarya</taxon>
        <taxon>Ascomycota</taxon>
        <taxon>Pezizomycotina</taxon>
        <taxon>Sordariomycetes</taxon>
        <taxon>Hypocreomycetidae</taxon>
        <taxon>Hypocreales</taxon>
        <taxon>Clavicipitaceae</taxon>
        <taxon>Pochonia</taxon>
    </lineage>
</organism>
<dbReference type="PANTHER" id="PTHR46191:SF2">
    <property type="entry name" value="HALOACID DEHALOGENASE-LIKE HYDROLASE DOMAIN-CONTAINING PROTEIN 3"/>
    <property type="match status" value="1"/>
</dbReference>
<dbReference type="EMBL" id="LSBJ02000002">
    <property type="protein sequence ID" value="OAQ69926.1"/>
    <property type="molecule type" value="Genomic_DNA"/>
</dbReference>
<protein>
    <submittedName>
        <fullName evidence="1">Haloacid dehalogenase</fullName>
    </submittedName>
</protein>
<dbReference type="Gene3D" id="3.40.50.1000">
    <property type="entry name" value="HAD superfamily/HAD-like"/>
    <property type="match status" value="1"/>
</dbReference>
<dbReference type="RefSeq" id="XP_018146463.1">
    <property type="nucleotide sequence ID" value="XM_018282121.1"/>
</dbReference>
<dbReference type="STRING" id="1380566.A0A179FW90"/>
<dbReference type="SUPFAM" id="SSF56784">
    <property type="entry name" value="HAD-like"/>
    <property type="match status" value="1"/>
</dbReference>
<evidence type="ECO:0000313" key="2">
    <source>
        <dbReference type="Proteomes" id="UP000078397"/>
    </source>
</evidence>
<dbReference type="InterPro" id="IPR051828">
    <property type="entry name" value="HAD-like_hydrolase_domain"/>
</dbReference>
<accession>A0A179FW90</accession>
<dbReference type="AlphaFoldDB" id="A0A179FW90"/>
<dbReference type="GeneID" id="28846115"/>
<gene>
    <name evidence="1" type="ORF">VFPPC_02477</name>
</gene>
<dbReference type="Proteomes" id="UP000078397">
    <property type="component" value="Unassembled WGS sequence"/>
</dbReference>
<dbReference type="GO" id="GO:0005634">
    <property type="term" value="C:nucleus"/>
    <property type="evidence" value="ECO:0007669"/>
    <property type="project" value="TreeGrafter"/>
</dbReference>
<reference evidence="1 2" key="1">
    <citation type="journal article" date="2016" name="PLoS Pathog.">
        <title>Biosynthesis of antibiotic leucinostatins in bio-control fungus Purpureocillium lilacinum and their inhibition on phytophthora revealed by genome mining.</title>
        <authorList>
            <person name="Wang G."/>
            <person name="Liu Z."/>
            <person name="Lin R."/>
            <person name="Li E."/>
            <person name="Mao Z."/>
            <person name="Ling J."/>
            <person name="Yang Y."/>
            <person name="Yin W.B."/>
            <person name="Xie B."/>
        </authorList>
    </citation>
    <scope>NUCLEOTIDE SEQUENCE [LARGE SCALE GENOMIC DNA]</scope>
    <source>
        <strain evidence="1">170</strain>
    </source>
</reference>
<dbReference type="Gene3D" id="1.10.150.720">
    <property type="entry name" value="Haloacid dehalogenase-like hydrolase"/>
    <property type="match status" value="1"/>
</dbReference>
<evidence type="ECO:0000313" key="1">
    <source>
        <dbReference type="EMBL" id="OAQ69926.1"/>
    </source>
</evidence>
<dbReference type="PANTHER" id="PTHR46191">
    <property type="match status" value="1"/>
</dbReference>
<dbReference type="Pfam" id="PF00702">
    <property type="entry name" value="Hydrolase"/>
    <property type="match status" value="1"/>
</dbReference>
<dbReference type="InterPro" id="IPR023214">
    <property type="entry name" value="HAD_sf"/>
</dbReference>
<dbReference type="InterPro" id="IPR036412">
    <property type="entry name" value="HAD-like_sf"/>
</dbReference>
<dbReference type="KEGG" id="pchm:VFPPC_02477"/>
<keyword evidence="2" id="KW-1185">Reference proteome</keyword>
<proteinExistence type="predicted"/>